<dbReference type="EMBL" id="JBHTBS010000002">
    <property type="protein sequence ID" value="MFC7336723.1"/>
    <property type="molecule type" value="Genomic_DNA"/>
</dbReference>
<feature type="domain" description="PLD phosphodiesterase" evidence="1">
    <location>
        <begin position="167"/>
        <end position="194"/>
    </location>
</feature>
<dbReference type="Pfam" id="PF13091">
    <property type="entry name" value="PLDc_2"/>
    <property type="match status" value="2"/>
</dbReference>
<reference evidence="3" key="1">
    <citation type="journal article" date="2019" name="Int. J. Syst. Evol. Microbiol.">
        <title>The Global Catalogue of Microorganisms (GCM) 10K type strain sequencing project: providing services to taxonomists for standard genome sequencing and annotation.</title>
        <authorList>
            <consortium name="The Broad Institute Genomics Platform"/>
            <consortium name="The Broad Institute Genome Sequencing Center for Infectious Disease"/>
            <person name="Wu L."/>
            <person name="Ma J."/>
        </authorList>
    </citation>
    <scope>NUCLEOTIDE SEQUENCE [LARGE SCALE GENOMIC DNA]</scope>
    <source>
        <strain evidence="3">CGMCC 4.1467</strain>
    </source>
</reference>
<keyword evidence="3" id="KW-1185">Reference proteome</keyword>
<evidence type="ECO:0000259" key="1">
    <source>
        <dbReference type="PROSITE" id="PS50035"/>
    </source>
</evidence>
<dbReference type="PANTHER" id="PTHR21248:SF22">
    <property type="entry name" value="PHOSPHOLIPASE D"/>
    <property type="match status" value="1"/>
</dbReference>
<feature type="domain" description="PLD phosphodiesterase" evidence="1">
    <location>
        <begin position="345"/>
        <end position="372"/>
    </location>
</feature>
<dbReference type="Proteomes" id="UP001596472">
    <property type="component" value="Unassembled WGS sequence"/>
</dbReference>
<dbReference type="SMART" id="SM00155">
    <property type="entry name" value="PLDc"/>
    <property type="match status" value="2"/>
</dbReference>
<dbReference type="SUPFAM" id="SSF56024">
    <property type="entry name" value="Phospholipase D/nuclease"/>
    <property type="match status" value="2"/>
</dbReference>
<comment type="caution">
    <text evidence="2">The sequence shown here is derived from an EMBL/GenBank/DDBJ whole genome shotgun (WGS) entry which is preliminary data.</text>
</comment>
<name>A0ABW2L313_9BACT</name>
<organism evidence="2 3">
    <name type="scientific">Haloferula chungangensis</name>
    <dbReference type="NCBI Taxonomy" id="1048331"/>
    <lineage>
        <taxon>Bacteria</taxon>
        <taxon>Pseudomonadati</taxon>
        <taxon>Verrucomicrobiota</taxon>
        <taxon>Verrucomicrobiia</taxon>
        <taxon>Verrucomicrobiales</taxon>
        <taxon>Verrucomicrobiaceae</taxon>
        <taxon>Haloferula</taxon>
    </lineage>
</organism>
<dbReference type="PROSITE" id="PS50035">
    <property type="entry name" value="PLD"/>
    <property type="match status" value="2"/>
</dbReference>
<protein>
    <submittedName>
        <fullName evidence="2">Phosphatidylserine/phosphatidylglycerophosphate/ cardiolipin synthase family protein</fullName>
    </submittedName>
</protein>
<gene>
    <name evidence="2" type="ORF">ACFQY0_06010</name>
</gene>
<sequence length="432" mass="48572">MISNLTAMISYCASLTGLEIGLLVVVGLLCLMLRVLTRHQEFRYNQELDGRIDEVLPALAGSTHGWVSAGNSVSFIQDAEYFENVAADIGQARCSVHFETFLWKCGEASEIIVAALIAAARRKVDVRLLADAHGSLGFTTEARKRLEEAGCRVTRHHRWLPRNFGRWNLRDHRKIVVIDGRLAYVGGHCVADQWLKDCDFLPRYRDVTARFTGPVVAAIQSTFLENWNEKTREVFTDDATFPELEETGGAKVHVASMRADGCPSSVQVLHYMAIALAKEKIRIQNPYFLPDSCGVKALVDAVARGVDVRVMTPAVTATDSKVVAYASRHVFGRLLKGGVRIFEYQNTLLHQKIISIDGRWAGIGSSNFDDRSFEINDEITVGIADIDAVTELDEIFEEDLKHCCERHYEEWKLRPAWKRAIDAFLHLFNEQF</sequence>
<evidence type="ECO:0000313" key="3">
    <source>
        <dbReference type="Proteomes" id="UP001596472"/>
    </source>
</evidence>
<dbReference type="InterPro" id="IPR025202">
    <property type="entry name" value="PLD-like_dom"/>
</dbReference>
<proteinExistence type="predicted"/>
<dbReference type="PANTHER" id="PTHR21248">
    <property type="entry name" value="CARDIOLIPIN SYNTHASE"/>
    <property type="match status" value="1"/>
</dbReference>
<dbReference type="InterPro" id="IPR001736">
    <property type="entry name" value="PLipase_D/transphosphatidylase"/>
</dbReference>
<accession>A0ABW2L313</accession>
<dbReference type="CDD" id="cd09159">
    <property type="entry name" value="PLDc_ybhO_like_2"/>
    <property type="match status" value="1"/>
</dbReference>
<dbReference type="RefSeq" id="WP_379710307.1">
    <property type="nucleotide sequence ID" value="NZ_JBHTBS010000002.1"/>
</dbReference>
<dbReference type="CDD" id="cd09110">
    <property type="entry name" value="PLDc_CLS_1"/>
    <property type="match status" value="1"/>
</dbReference>
<dbReference type="Gene3D" id="3.30.870.10">
    <property type="entry name" value="Endonuclease Chain A"/>
    <property type="match status" value="2"/>
</dbReference>
<evidence type="ECO:0000313" key="2">
    <source>
        <dbReference type="EMBL" id="MFC7336723.1"/>
    </source>
</evidence>